<feature type="domain" description="Translation elongation factor EFTs/EF1B dimerisation" evidence="9">
    <location>
        <begin position="73"/>
        <end position="289"/>
    </location>
</feature>
<dbReference type="PATRIC" id="fig|213810.4.peg.1857"/>
<evidence type="ECO:0000256" key="3">
    <source>
        <dbReference type="ARBA" id="ARBA00022768"/>
    </source>
</evidence>
<dbReference type="InterPro" id="IPR014039">
    <property type="entry name" value="Transl_elong_EFTs/EF1B_dimer"/>
</dbReference>
<dbReference type="FunFam" id="1.10.8.10:FF:000001">
    <property type="entry name" value="Elongation factor Ts"/>
    <property type="match status" value="1"/>
</dbReference>
<dbReference type="BioCyc" id="RCHA213810:RUM_RS09500-MONOMER"/>
<comment type="subcellular location">
    <subcellularLocation>
        <location evidence="6 8">Cytoplasm</location>
    </subcellularLocation>
</comment>
<dbReference type="HAMAP" id="MF_00050">
    <property type="entry name" value="EF_Ts"/>
    <property type="match status" value="1"/>
</dbReference>
<evidence type="ECO:0000256" key="4">
    <source>
        <dbReference type="ARBA" id="ARBA00022917"/>
    </source>
</evidence>
<comment type="similarity">
    <text evidence="1 6 7">Belongs to the EF-Ts family.</text>
</comment>
<proteinExistence type="inferred from homology"/>
<evidence type="ECO:0000256" key="8">
    <source>
        <dbReference type="RuleBase" id="RU000643"/>
    </source>
</evidence>
<accession>D4LEE9</accession>
<dbReference type="Proteomes" id="UP000007054">
    <property type="component" value="Chromosome"/>
</dbReference>
<dbReference type="Gene3D" id="1.10.286.20">
    <property type="match status" value="1"/>
</dbReference>
<dbReference type="InterPro" id="IPR001816">
    <property type="entry name" value="Transl_elong_EFTs/EF1B"/>
</dbReference>
<dbReference type="PROSITE" id="PS01127">
    <property type="entry name" value="EF_TS_2"/>
    <property type="match status" value="1"/>
</dbReference>
<dbReference type="KEGG" id="rch:RUM_19580"/>
<dbReference type="OrthoDB" id="9808348at2"/>
<dbReference type="PANTHER" id="PTHR11741:SF0">
    <property type="entry name" value="ELONGATION FACTOR TS, MITOCHONDRIAL"/>
    <property type="match status" value="1"/>
</dbReference>
<reference evidence="10" key="1">
    <citation type="submission" date="2010-03" db="EMBL/GenBank/DDBJ databases">
        <title>The genome sequence of Ruminococcus sp. 18P13.</title>
        <authorList>
            <consortium name="metaHIT consortium -- http://www.metahit.eu/"/>
            <person name="Pajon A."/>
            <person name="Turner K."/>
            <person name="Parkhill J."/>
            <person name="Bernalier A."/>
        </authorList>
    </citation>
    <scope>NUCLEOTIDE SEQUENCE [LARGE SCALE GENOMIC DNA]</scope>
    <source>
        <strain evidence="10">Type strain: 18P13</strain>
    </source>
</reference>
<keyword evidence="11" id="KW-1185">Reference proteome</keyword>
<protein>
    <recommendedName>
        <fullName evidence="2 6">Elongation factor Ts</fullName>
        <shortName evidence="6">EF-Ts</shortName>
    </recommendedName>
</protein>
<organism evidence="10 11">
    <name type="scientific">Ruminococcus champanellensis (strain DSM 18848 / JCM 17042 / KCTC 15320 / 18P13)</name>
    <dbReference type="NCBI Taxonomy" id="213810"/>
    <lineage>
        <taxon>Bacteria</taxon>
        <taxon>Bacillati</taxon>
        <taxon>Bacillota</taxon>
        <taxon>Clostridia</taxon>
        <taxon>Eubacteriales</taxon>
        <taxon>Oscillospiraceae</taxon>
        <taxon>Ruminococcus</taxon>
    </lineage>
</organism>
<keyword evidence="4 6" id="KW-0648">Protein biosynthesis</keyword>
<dbReference type="STRING" id="213810.RUM_19580"/>
<keyword evidence="6" id="KW-0963">Cytoplasm</keyword>
<evidence type="ECO:0000259" key="9">
    <source>
        <dbReference type="Pfam" id="PF00889"/>
    </source>
</evidence>
<dbReference type="Gene3D" id="1.10.8.10">
    <property type="entry name" value="DNA helicase RuvA subunit, C-terminal domain"/>
    <property type="match status" value="1"/>
</dbReference>
<dbReference type="InterPro" id="IPR018101">
    <property type="entry name" value="Transl_elong_Ts_CS"/>
</dbReference>
<gene>
    <name evidence="6" type="primary">tsf</name>
    <name evidence="10" type="ordered locus">RUM_19580</name>
</gene>
<dbReference type="GO" id="GO:0005737">
    <property type="term" value="C:cytoplasm"/>
    <property type="evidence" value="ECO:0007669"/>
    <property type="project" value="UniProtKB-SubCell"/>
</dbReference>
<comment type="function">
    <text evidence="5 6 7">Associates with the EF-Tu.GDP complex and induces the exchange of GDP to GTP. It remains bound to the aminoacyl-tRNA.EF-Tu.GTP complex up to the GTP hydrolysis stage on the ribosome.</text>
</comment>
<evidence type="ECO:0000256" key="2">
    <source>
        <dbReference type="ARBA" id="ARBA00016956"/>
    </source>
</evidence>
<dbReference type="HOGENOM" id="CLU_047155_0_0_9"/>
<evidence type="ECO:0000313" key="11">
    <source>
        <dbReference type="Proteomes" id="UP000007054"/>
    </source>
</evidence>
<dbReference type="GO" id="GO:0003746">
    <property type="term" value="F:translation elongation factor activity"/>
    <property type="evidence" value="ECO:0007669"/>
    <property type="project" value="UniProtKB-UniRule"/>
</dbReference>
<dbReference type="PROSITE" id="PS01126">
    <property type="entry name" value="EF_TS_1"/>
    <property type="match status" value="1"/>
</dbReference>
<dbReference type="EMBL" id="FP929052">
    <property type="protein sequence ID" value="CBL17994.1"/>
    <property type="molecule type" value="Genomic_DNA"/>
</dbReference>
<evidence type="ECO:0000256" key="5">
    <source>
        <dbReference type="ARBA" id="ARBA00025453"/>
    </source>
</evidence>
<dbReference type="GeneID" id="83156627"/>
<name>D4LEE9_RUMC1</name>
<evidence type="ECO:0000256" key="6">
    <source>
        <dbReference type="HAMAP-Rule" id="MF_00050"/>
    </source>
</evidence>
<dbReference type="AlphaFoldDB" id="D4LEE9"/>
<dbReference type="NCBIfam" id="TIGR00116">
    <property type="entry name" value="tsf"/>
    <property type="match status" value="1"/>
</dbReference>
<dbReference type="CDD" id="cd14275">
    <property type="entry name" value="UBA_EF-Ts"/>
    <property type="match status" value="1"/>
</dbReference>
<reference evidence="10" key="2">
    <citation type="submission" date="2010-03" db="EMBL/GenBank/DDBJ databases">
        <authorList>
            <person name="Pajon A."/>
        </authorList>
    </citation>
    <scope>NUCLEOTIDE SEQUENCE</scope>
    <source>
        <strain evidence="10">Type strain: 18P13</strain>
    </source>
</reference>
<dbReference type="RefSeq" id="WP_015558900.1">
    <property type="nucleotide sequence ID" value="NC_021039.1"/>
</dbReference>
<dbReference type="SUPFAM" id="SSF54713">
    <property type="entry name" value="Elongation factor Ts (EF-Ts), dimerisation domain"/>
    <property type="match status" value="2"/>
</dbReference>
<dbReference type="SUPFAM" id="SSF46934">
    <property type="entry name" value="UBA-like"/>
    <property type="match status" value="1"/>
</dbReference>
<keyword evidence="3 6" id="KW-0251">Elongation factor</keyword>
<dbReference type="Gene3D" id="3.30.479.20">
    <property type="entry name" value="Elongation factor Ts, dimerisation domain"/>
    <property type="match status" value="2"/>
</dbReference>
<evidence type="ECO:0000256" key="7">
    <source>
        <dbReference type="RuleBase" id="RU000642"/>
    </source>
</evidence>
<evidence type="ECO:0000256" key="1">
    <source>
        <dbReference type="ARBA" id="ARBA00005532"/>
    </source>
</evidence>
<sequence length="307" mass="33558">MANFSAKEVNELRKSTGVGIMDCKKALIEADGDVEKAITILREKGLATQAKKAGRVAAEGLVAAIVNEDHSVGAIVEVNSETDFVAKNAEFKEFVNNVAKTVIEQNPADLDALNNAKMSGSDKTVAESLQDLFLKIRENLQIRRFERLEGILVPYVHGDGKIGVLVQVACEAGVKPEVLTVAKDCALQIAAMNPAYLCREEVPASVLDEEKKILLAQMAEDPKMASKPEQVRVKIVEGKVGKYYSENCLLEQDFVKDSSMSITEYANSIAKTIGSDIKITKFVRYERGEGIEKRADNFADEVASMIK</sequence>
<dbReference type="InterPro" id="IPR009060">
    <property type="entry name" value="UBA-like_sf"/>
</dbReference>
<dbReference type="InterPro" id="IPR036402">
    <property type="entry name" value="EF-Ts_dimer_sf"/>
</dbReference>
<feature type="region of interest" description="Involved in Mg(2+) ion dislocation from EF-Tu" evidence="6">
    <location>
        <begin position="82"/>
        <end position="85"/>
    </location>
</feature>
<dbReference type="Pfam" id="PF00889">
    <property type="entry name" value="EF_TS"/>
    <property type="match status" value="1"/>
</dbReference>
<dbReference type="PANTHER" id="PTHR11741">
    <property type="entry name" value="ELONGATION FACTOR TS"/>
    <property type="match status" value="1"/>
</dbReference>
<evidence type="ECO:0000313" key="10">
    <source>
        <dbReference type="EMBL" id="CBL17994.1"/>
    </source>
</evidence>